<sequence>MPMLLSYHDYPDLPIFRQLNTYLQFASALMNAALQEKAATTEKVFRWKVFSKKNWEEIAETMKQKILSISGPQCAAKMQSLKKTYKSVKYHNTKSAKTWSSPVAVTSLSGIFNNTEKSKSEALSEEQARAKRHKERVDIDEKVLALLSKLVDKK</sequence>
<protein>
    <recommendedName>
        <fullName evidence="1">Myb/SANT-like DNA-binding domain-containing protein</fullName>
    </recommendedName>
</protein>
<feature type="domain" description="Myb/SANT-like DNA-binding" evidence="1">
    <location>
        <begin position="51"/>
        <end position="100"/>
    </location>
</feature>
<dbReference type="Gene3D" id="1.10.10.60">
    <property type="entry name" value="Homeodomain-like"/>
    <property type="match status" value="1"/>
</dbReference>
<dbReference type="Proteomes" id="UP001353858">
    <property type="component" value="Unassembled WGS sequence"/>
</dbReference>
<accession>A0AAN7SFJ1</accession>
<dbReference type="EMBL" id="JARPUR010000003">
    <property type="protein sequence ID" value="KAK4879482.1"/>
    <property type="molecule type" value="Genomic_DNA"/>
</dbReference>
<name>A0AAN7SFJ1_9COLE</name>
<gene>
    <name evidence="2" type="ORF">RN001_007628</name>
</gene>
<dbReference type="InterPro" id="IPR044822">
    <property type="entry name" value="Myb_DNA-bind_4"/>
</dbReference>
<organism evidence="2 3">
    <name type="scientific">Aquatica leii</name>
    <dbReference type="NCBI Taxonomy" id="1421715"/>
    <lineage>
        <taxon>Eukaryota</taxon>
        <taxon>Metazoa</taxon>
        <taxon>Ecdysozoa</taxon>
        <taxon>Arthropoda</taxon>
        <taxon>Hexapoda</taxon>
        <taxon>Insecta</taxon>
        <taxon>Pterygota</taxon>
        <taxon>Neoptera</taxon>
        <taxon>Endopterygota</taxon>
        <taxon>Coleoptera</taxon>
        <taxon>Polyphaga</taxon>
        <taxon>Elateriformia</taxon>
        <taxon>Elateroidea</taxon>
        <taxon>Lampyridae</taxon>
        <taxon>Luciolinae</taxon>
        <taxon>Aquatica</taxon>
    </lineage>
</organism>
<reference evidence="3" key="1">
    <citation type="submission" date="2023-01" db="EMBL/GenBank/DDBJ databases">
        <title>Key to firefly adult light organ development and bioluminescence: homeobox transcription factors regulate luciferase expression and transportation to peroxisome.</title>
        <authorList>
            <person name="Fu X."/>
        </authorList>
    </citation>
    <scope>NUCLEOTIDE SEQUENCE [LARGE SCALE GENOMIC DNA]</scope>
</reference>
<evidence type="ECO:0000313" key="2">
    <source>
        <dbReference type="EMBL" id="KAK4879482.1"/>
    </source>
</evidence>
<dbReference type="AlphaFoldDB" id="A0AAN7SFJ1"/>
<comment type="caution">
    <text evidence="2">The sequence shown here is derived from an EMBL/GenBank/DDBJ whole genome shotgun (WGS) entry which is preliminary data.</text>
</comment>
<proteinExistence type="predicted"/>
<dbReference type="Pfam" id="PF13837">
    <property type="entry name" value="Myb_DNA-bind_4"/>
    <property type="match status" value="1"/>
</dbReference>
<keyword evidence="3" id="KW-1185">Reference proteome</keyword>
<evidence type="ECO:0000259" key="1">
    <source>
        <dbReference type="Pfam" id="PF13837"/>
    </source>
</evidence>
<evidence type="ECO:0000313" key="3">
    <source>
        <dbReference type="Proteomes" id="UP001353858"/>
    </source>
</evidence>